<keyword evidence="3" id="KW-0804">Transcription</keyword>
<dbReference type="GO" id="GO:0000976">
    <property type="term" value="F:transcription cis-regulatory region binding"/>
    <property type="evidence" value="ECO:0007669"/>
    <property type="project" value="TreeGrafter"/>
</dbReference>
<dbReference type="PRINTS" id="PR00455">
    <property type="entry name" value="HTHTETR"/>
</dbReference>
<feature type="DNA-binding region" description="H-T-H motif" evidence="4">
    <location>
        <begin position="41"/>
        <end position="60"/>
    </location>
</feature>
<dbReference type="Proteomes" id="UP000000466">
    <property type="component" value="Chromosome"/>
</dbReference>
<organism evidence="7 8">
    <name type="scientific">Simiduia agarivorans (strain DSM 21679 / JCM 13881 / BCRC 17597 / SA1)</name>
    <dbReference type="NCBI Taxonomy" id="1117647"/>
    <lineage>
        <taxon>Bacteria</taxon>
        <taxon>Pseudomonadati</taxon>
        <taxon>Pseudomonadota</taxon>
        <taxon>Gammaproteobacteria</taxon>
        <taxon>Cellvibrionales</taxon>
        <taxon>Cellvibrionaceae</taxon>
        <taxon>Simiduia</taxon>
    </lineage>
</organism>
<dbReference type="Pfam" id="PF00440">
    <property type="entry name" value="TetR_N"/>
    <property type="match status" value="1"/>
</dbReference>
<dbReference type="PANTHER" id="PTHR30055">
    <property type="entry name" value="HTH-TYPE TRANSCRIPTIONAL REGULATOR RUTR"/>
    <property type="match status" value="1"/>
</dbReference>
<dbReference type="PANTHER" id="PTHR30055:SF146">
    <property type="entry name" value="HTH-TYPE TRANSCRIPTIONAL DUAL REGULATOR CECR"/>
    <property type="match status" value="1"/>
</dbReference>
<proteinExistence type="predicted"/>
<dbReference type="InterPro" id="IPR001647">
    <property type="entry name" value="HTH_TetR"/>
</dbReference>
<sequence>MNESINDTTQPKPRTRSEEKRQQIVQAASHLFTEQGYLSTSMDQVAEAAGVSKQTVYSHFGAKEDLFKFCVEERCIANVMNEQVFSGSRPIRDTLLDFARHFQELIMSREAIQLCRLCAANAELHPEISAMFFAAGPEQVEAALKHYLAGKVDAGELACDDLDMACEQLLSLLKTGTHFMAILGLPHDESQNKAEQYLHKSVDMFLRYYQS</sequence>
<dbReference type="PROSITE" id="PS50977">
    <property type="entry name" value="HTH_TETR_2"/>
    <property type="match status" value="1"/>
</dbReference>
<dbReference type="EMBL" id="CP003746">
    <property type="protein sequence ID" value="AFV00600.1"/>
    <property type="molecule type" value="Genomic_DNA"/>
</dbReference>
<evidence type="ECO:0000256" key="4">
    <source>
        <dbReference type="PROSITE-ProRule" id="PRU00335"/>
    </source>
</evidence>
<keyword evidence="8" id="KW-1185">Reference proteome</keyword>
<dbReference type="InterPro" id="IPR039536">
    <property type="entry name" value="TetR_C_Proteobacteria"/>
</dbReference>
<name>K4KN46_SIMAS</name>
<feature type="domain" description="HTH tetR-type" evidence="6">
    <location>
        <begin position="18"/>
        <end position="78"/>
    </location>
</feature>
<dbReference type="KEGG" id="saga:M5M_17355"/>
<dbReference type="InterPro" id="IPR036271">
    <property type="entry name" value="Tet_transcr_reg_TetR-rel_C_sf"/>
</dbReference>
<reference evidence="7 8" key="1">
    <citation type="journal article" date="2013" name="Genome Announc.">
        <title>Complete genome sequence of Simiduia agarivorans SA1(T), a marine bacterium able to degrade a variety of polysaccharides.</title>
        <authorList>
            <person name="Lin S.Y."/>
            <person name="Shieh W.Y."/>
            <person name="Chen J.S."/>
            <person name="Tang S.L."/>
        </authorList>
    </citation>
    <scope>NUCLEOTIDE SEQUENCE [LARGE SCALE GENOMIC DNA]</scope>
    <source>
        <strain evidence="8">DSM 21679 / JCM 13881 / BCRC 17597 / SA1</strain>
    </source>
</reference>
<evidence type="ECO:0000256" key="3">
    <source>
        <dbReference type="ARBA" id="ARBA00023163"/>
    </source>
</evidence>
<keyword evidence="2 4" id="KW-0238">DNA-binding</keyword>
<dbReference type="Gene3D" id="1.10.10.60">
    <property type="entry name" value="Homeodomain-like"/>
    <property type="match status" value="1"/>
</dbReference>
<accession>K4KN46</accession>
<feature type="region of interest" description="Disordered" evidence="5">
    <location>
        <begin position="1"/>
        <end position="20"/>
    </location>
</feature>
<evidence type="ECO:0000256" key="2">
    <source>
        <dbReference type="ARBA" id="ARBA00023125"/>
    </source>
</evidence>
<evidence type="ECO:0000256" key="5">
    <source>
        <dbReference type="SAM" id="MobiDB-lite"/>
    </source>
</evidence>
<dbReference type="Gene3D" id="1.10.357.10">
    <property type="entry name" value="Tetracycline Repressor, domain 2"/>
    <property type="match status" value="1"/>
</dbReference>
<protein>
    <submittedName>
        <fullName evidence="7">TetR family transcriptional regulator</fullName>
    </submittedName>
</protein>
<dbReference type="InterPro" id="IPR009057">
    <property type="entry name" value="Homeodomain-like_sf"/>
</dbReference>
<dbReference type="FunFam" id="1.10.10.60:FF:000141">
    <property type="entry name" value="TetR family transcriptional regulator"/>
    <property type="match status" value="1"/>
</dbReference>
<dbReference type="SUPFAM" id="SSF46689">
    <property type="entry name" value="Homeodomain-like"/>
    <property type="match status" value="1"/>
</dbReference>
<dbReference type="AlphaFoldDB" id="K4KN46"/>
<dbReference type="SUPFAM" id="SSF48498">
    <property type="entry name" value="Tetracyclin repressor-like, C-terminal domain"/>
    <property type="match status" value="1"/>
</dbReference>
<evidence type="ECO:0000313" key="8">
    <source>
        <dbReference type="Proteomes" id="UP000000466"/>
    </source>
</evidence>
<feature type="compositionally biased region" description="Polar residues" evidence="5">
    <location>
        <begin position="1"/>
        <end position="12"/>
    </location>
</feature>
<evidence type="ECO:0000256" key="1">
    <source>
        <dbReference type="ARBA" id="ARBA00023015"/>
    </source>
</evidence>
<dbReference type="STRING" id="1117647.M5M_17355"/>
<dbReference type="GO" id="GO:0003700">
    <property type="term" value="F:DNA-binding transcription factor activity"/>
    <property type="evidence" value="ECO:0007669"/>
    <property type="project" value="TreeGrafter"/>
</dbReference>
<dbReference type="eggNOG" id="COG1309">
    <property type="taxonomic scope" value="Bacteria"/>
</dbReference>
<evidence type="ECO:0000313" key="7">
    <source>
        <dbReference type="EMBL" id="AFV00600.1"/>
    </source>
</evidence>
<dbReference type="Pfam" id="PF14246">
    <property type="entry name" value="TetR_C_7"/>
    <property type="match status" value="1"/>
</dbReference>
<dbReference type="InterPro" id="IPR050109">
    <property type="entry name" value="HTH-type_TetR-like_transc_reg"/>
</dbReference>
<gene>
    <name evidence="7" type="ordered locus">M5M_17355</name>
</gene>
<dbReference type="HOGENOM" id="CLU_069356_27_0_6"/>
<keyword evidence="1" id="KW-0805">Transcription regulation</keyword>
<evidence type="ECO:0000259" key="6">
    <source>
        <dbReference type="PROSITE" id="PS50977"/>
    </source>
</evidence>